<feature type="domain" description="Siroheme decarboxylase AsnC-like ligand binding" evidence="6">
    <location>
        <begin position="82"/>
        <end position="154"/>
    </location>
</feature>
<feature type="domain" description="Siroheme decarboxylase NirL-like HTH" evidence="7">
    <location>
        <begin position="20"/>
        <end position="65"/>
    </location>
</feature>
<evidence type="ECO:0000256" key="2">
    <source>
        <dbReference type="ARBA" id="ARBA00023444"/>
    </source>
</evidence>
<gene>
    <name evidence="8" type="ORF">H0I39_17090</name>
</gene>
<comment type="pathway">
    <text evidence="2">Porphyrin-containing compound metabolism.</text>
</comment>
<accession>A0A853IUR7</accession>
<comment type="similarity">
    <text evidence="3">Belongs to the Ahb/Nir family.</text>
</comment>
<dbReference type="Pfam" id="PF17805">
    <property type="entry name" value="AsnC_trans_reg2"/>
    <property type="match status" value="2"/>
</dbReference>
<proteinExistence type="inferred from homology"/>
<dbReference type="Gene3D" id="1.10.10.10">
    <property type="entry name" value="Winged helix-like DNA-binding domain superfamily/Winged helix DNA-binding domain"/>
    <property type="match status" value="1"/>
</dbReference>
<dbReference type="EC" id="4.1.1.111" evidence="4"/>
<dbReference type="Pfam" id="PF22451">
    <property type="entry name" value="NirdL-like_HTH"/>
    <property type="match status" value="2"/>
</dbReference>
<dbReference type="Proteomes" id="UP000589716">
    <property type="component" value="Unassembled WGS sequence"/>
</dbReference>
<feature type="domain" description="Siroheme decarboxylase NirL-like HTH" evidence="7">
    <location>
        <begin position="193"/>
        <end position="239"/>
    </location>
</feature>
<evidence type="ECO:0000313" key="9">
    <source>
        <dbReference type="Proteomes" id="UP000589716"/>
    </source>
</evidence>
<dbReference type="PANTHER" id="PTHR43413:SF1">
    <property type="entry name" value="SIROHEME DECARBOXYLASE NIRL SUBUNIT"/>
    <property type="match status" value="1"/>
</dbReference>
<dbReference type="InterPro" id="IPR050684">
    <property type="entry name" value="HTH-Siroheme_Decarb"/>
</dbReference>
<evidence type="ECO:0000259" key="7">
    <source>
        <dbReference type="Pfam" id="PF22451"/>
    </source>
</evidence>
<feature type="domain" description="Siroheme decarboxylase AsnC-like ligand binding" evidence="6">
    <location>
        <begin position="249"/>
        <end position="337"/>
    </location>
</feature>
<dbReference type="InterPro" id="IPR036388">
    <property type="entry name" value="WH-like_DNA-bd_sf"/>
</dbReference>
<dbReference type="InterPro" id="IPR040523">
    <property type="entry name" value="AsnC_trans_reg2"/>
</dbReference>
<reference evidence="8 9" key="1">
    <citation type="submission" date="2020-07" db="EMBL/GenBank/DDBJ databases">
        <authorList>
            <person name="Maaloum M."/>
        </authorList>
    </citation>
    <scope>NUCLEOTIDE SEQUENCE [LARGE SCALE GENOMIC DNA]</scope>
    <source>
        <strain evidence="8 9">GCS-AN-3</strain>
    </source>
</reference>
<dbReference type="PANTHER" id="PTHR43413">
    <property type="entry name" value="TRANSCRIPTIONAL REGULATOR, ASNC FAMILY"/>
    <property type="match status" value="1"/>
</dbReference>
<dbReference type="InterPro" id="IPR053953">
    <property type="entry name" value="NirdL-like_HTH"/>
</dbReference>
<keyword evidence="9" id="KW-1185">Reference proteome</keyword>
<comment type="caution">
    <text evidence="8">The sequence shown here is derived from an EMBL/GenBank/DDBJ whole genome shotgun (WGS) entry which is preliminary data.</text>
</comment>
<evidence type="ECO:0000256" key="3">
    <source>
        <dbReference type="ARBA" id="ARBA00023457"/>
    </source>
</evidence>
<evidence type="ECO:0000256" key="4">
    <source>
        <dbReference type="ARBA" id="ARBA00023471"/>
    </source>
</evidence>
<protein>
    <recommendedName>
        <fullName evidence="4">siroheme decarboxylase</fullName>
        <ecNumber evidence="4">4.1.1.111</ecNumber>
    </recommendedName>
</protein>
<evidence type="ECO:0000256" key="1">
    <source>
        <dbReference type="ARBA" id="ARBA00023239"/>
    </source>
</evidence>
<dbReference type="AlphaFoldDB" id="A0A853IUR7"/>
<evidence type="ECO:0000313" key="8">
    <source>
        <dbReference type="EMBL" id="NZA03015.1"/>
    </source>
</evidence>
<evidence type="ECO:0000259" key="6">
    <source>
        <dbReference type="Pfam" id="PF17805"/>
    </source>
</evidence>
<dbReference type="Gene3D" id="3.30.70.3460">
    <property type="match status" value="2"/>
</dbReference>
<evidence type="ECO:0000256" key="5">
    <source>
        <dbReference type="ARBA" id="ARBA00048470"/>
    </source>
</evidence>
<keyword evidence="1" id="KW-0456">Lyase</keyword>
<dbReference type="EMBL" id="JACCKX010000001">
    <property type="protein sequence ID" value="NZA03015.1"/>
    <property type="molecule type" value="Genomic_DNA"/>
</dbReference>
<dbReference type="GO" id="GO:0016829">
    <property type="term" value="F:lyase activity"/>
    <property type="evidence" value="ECO:0007669"/>
    <property type="project" value="UniProtKB-KW"/>
</dbReference>
<sequence length="348" mass="38254">MRSDTPTDLLRLPAGIELEDARLIDRLQHSLPTTERPFADIAAELGMAEPQVIERLHRLLKSGVLTRFGPLFHIERAGGQFILAALQVPDERYAEVTALVNALPEVAHNYRRDHVLNMWFVVAAETPEAAWAACDRIEAATGLPVHAFPKEREYFVGLYLPLLSPAPRVGEAPARALPAHAPTAQPTVLTDFDRQLIAATQSGLPLVARPYDTVAAMLGSTGEAVRTRLAELLAAGVVRRIAAVPNHYRLGYAANGMSVWDVADEHVDRLGELLGSQPAVSHCYRRPRKAGVWRYNLFAMLHGHTRDEVLAQAEQVAELLGPACRAHDVLFSSAILKKTGLRLRQPID</sequence>
<name>A0A853IUR7_9BURK</name>
<organism evidence="8 9">
    <name type="scientific">Ottowia beijingensis</name>
    <dbReference type="NCBI Taxonomy" id="1207057"/>
    <lineage>
        <taxon>Bacteria</taxon>
        <taxon>Pseudomonadati</taxon>
        <taxon>Pseudomonadota</taxon>
        <taxon>Betaproteobacteria</taxon>
        <taxon>Burkholderiales</taxon>
        <taxon>Comamonadaceae</taxon>
        <taxon>Ottowia</taxon>
    </lineage>
</organism>
<comment type="catalytic activity">
    <reaction evidence="5">
        <text>siroheme + 2 H(+) = 12,18-didecarboxysiroheme + 2 CO2</text>
        <dbReference type="Rhea" id="RHEA:19093"/>
        <dbReference type="ChEBI" id="CHEBI:15378"/>
        <dbReference type="ChEBI" id="CHEBI:16526"/>
        <dbReference type="ChEBI" id="CHEBI:60052"/>
        <dbReference type="ChEBI" id="CHEBI:140497"/>
        <dbReference type="EC" id="4.1.1.111"/>
    </reaction>
</comment>